<reference evidence="3 6" key="1">
    <citation type="journal article" date="2011" name="J. Bacteriol.">
        <title>Genome sequence of Halobiforma lacisalsi AJ5, an extremely halophilic archaeon which harbors a bop gene.</title>
        <authorList>
            <person name="Jiang X."/>
            <person name="Wang S."/>
            <person name="Cheng H."/>
            <person name="Huo Y."/>
            <person name="Zhang X."/>
            <person name="Zhu X."/>
            <person name="Han X."/>
            <person name="Ni P."/>
            <person name="Wu M."/>
        </authorList>
    </citation>
    <scope>NUCLEOTIDE SEQUENCE [LARGE SCALE GENOMIC DNA]</scope>
    <source>
        <strain evidence="3 6">AJ5</strain>
    </source>
</reference>
<evidence type="ECO:0000313" key="5">
    <source>
        <dbReference type="Proteomes" id="UP000011555"/>
    </source>
</evidence>
<protein>
    <recommendedName>
        <fullName evidence="2">Halobacterial output domain-containing protein</fullName>
    </recommendedName>
</protein>
<accession>M0L9H4</accession>
<gene>
    <name evidence="4" type="ORF">C445_18111</name>
    <name evidence="3" type="ORF">CHINAEXTREME_09550</name>
</gene>
<dbReference type="Proteomes" id="UP000186547">
    <property type="component" value="Chromosome"/>
</dbReference>
<keyword evidence="5" id="KW-1185">Reference proteome</keyword>
<dbReference type="AlphaFoldDB" id="M0L9H4"/>
<evidence type="ECO:0000256" key="1">
    <source>
        <dbReference type="SAM" id="MobiDB-lite"/>
    </source>
</evidence>
<feature type="domain" description="Halobacterial output" evidence="2">
    <location>
        <begin position="5"/>
        <end position="72"/>
    </location>
</feature>
<dbReference type="KEGG" id="hlc:CHINAEXTREME09550"/>
<feature type="region of interest" description="Disordered" evidence="1">
    <location>
        <begin position="65"/>
        <end position="108"/>
    </location>
</feature>
<dbReference type="EMBL" id="CP019285">
    <property type="protein sequence ID" value="APW98009.1"/>
    <property type="molecule type" value="Genomic_DNA"/>
</dbReference>
<dbReference type="GeneID" id="30921368"/>
<feature type="compositionally biased region" description="Low complexity" evidence="1">
    <location>
        <begin position="66"/>
        <end position="79"/>
    </location>
</feature>
<dbReference type="Proteomes" id="UP000011555">
    <property type="component" value="Unassembled WGS sequence"/>
</dbReference>
<dbReference type="EMBL" id="AOLZ01000073">
    <property type="protein sequence ID" value="EMA28565.1"/>
    <property type="molecule type" value="Genomic_DNA"/>
</dbReference>
<evidence type="ECO:0000259" key="2">
    <source>
        <dbReference type="Pfam" id="PF18545"/>
    </source>
</evidence>
<proteinExistence type="predicted"/>
<organism evidence="4 5">
    <name type="scientific">Natronobacterium lacisalsi AJ5</name>
    <dbReference type="NCBI Taxonomy" id="358396"/>
    <lineage>
        <taxon>Archaea</taxon>
        <taxon>Methanobacteriati</taxon>
        <taxon>Methanobacteriota</taxon>
        <taxon>Stenosarchaea group</taxon>
        <taxon>Halobacteria</taxon>
        <taxon>Halobacteriales</taxon>
        <taxon>Natrialbaceae</taxon>
        <taxon>Natronobacterium</taxon>
    </lineage>
</organism>
<evidence type="ECO:0000313" key="4">
    <source>
        <dbReference type="EMBL" id="EMA28565.1"/>
    </source>
</evidence>
<dbReference type="RefSeq" id="WP_007143311.1">
    <property type="nucleotide sequence ID" value="NZ_AOLZ01000073.1"/>
</dbReference>
<dbReference type="InterPro" id="IPR040624">
    <property type="entry name" value="HalOD1"/>
</dbReference>
<evidence type="ECO:0000313" key="3">
    <source>
        <dbReference type="EMBL" id="APW98009.1"/>
    </source>
</evidence>
<dbReference type="eggNOG" id="arCOG08928">
    <property type="taxonomic scope" value="Archaea"/>
</dbReference>
<reference evidence="3" key="3">
    <citation type="submission" date="2017-01" db="EMBL/GenBank/DDBJ databases">
        <authorList>
            <person name="Mah S.A."/>
            <person name="Swanson W.J."/>
            <person name="Moy G.W."/>
            <person name="Vacquier V.D."/>
        </authorList>
    </citation>
    <scope>NUCLEOTIDE SEQUENCE</scope>
    <source>
        <strain evidence="3">AJ5</strain>
    </source>
</reference>
<reference evidence="4 5" key="2">
    <citation type="journal article" date="2014" name="PLoS Genet.">
        <title>Phylogenetically driven sequencing of extremely halophilic archaea reveals strategies for static and dynamic osmo-response.</title>
        <authorList>
            <person name="Becker E.A."/>
            <person name="Seitzer P.M."/>
            <person name="Tritt A."/>
            <person name="Larsen D."/>
            <person name="Krusor M."/>
            <person name="Yao A.I."/>
            <person name="Wu D."/>
            <person name="Madern D."/>
            <person name="Eisen J.A."/>
            <person name="Darling A.E."/>
            <person name="Facciotti M.T."/>
        </authorList>
    </citation>
    <scope>NUCLEOTIDE SEQUENCE [LARGE SCALE GENOMIC DNA]</scope>
    <source>
        <strain evidence="4 5">AJ5</strain>
    </source>
</reference>
<sequence>MSRGTPPSQLVVTKIAEADDVEPATLDPPLYSTIDPDALDTLVESSDADTTVSFAYHGYEVRVDGTGEVTLTETDTETGTGTGTGTGSPDERANEPNDDSRQGAYNDD</sequence>
<feature type="compositionally biased region" description="Basic and acidic residues" evidence="1">
    <location>
        <begin position="89"/>
        <end position="101"/>
    </location>
</feature>
<evidence type="ECO:0000313" key="6">
    <source>
        <dbReference type="Proteomes" id="UP000186547"/>
    </source>
</evidence>
<dbReference type="Pfam" id="PF18545">
    <property type="entry name" value="HalOD1"/>
    <property type="match status" value="1"/>
</dbReference>
<name>M0L9H4_NATLA</name>